<accession>A0A015IBQ0</accession>
<dbReference type="EMBL" id="JEMT01029692">
    <property type="protein sequence ID" value="EXX51270.1"/>
    <property type="molecule type" value="Genomic_DNA"/>
</dbReference>
<name>A0A015IBQ0_RHIIW</name>
<dbReference type="OrthoDB" id="2419835at2759"/>
<comment type="caution">
    <text evidence="1">The sequence shown here is derived from an EMBL/GenBank/DDBJ whole genome shotgun (WGS) entry which is preliminary data.</text>
</comment>
<organism evidence="1 2">
    <name type="scientific">Rhizophagus irregularis (strain DAOM 197198w)</name>
    <name type="common">Glomus intraradices</name>
    <dbReference type="NCBI Taxonomy" id="1432141"/>
    <lineage>
        <taxon>Eukaryota</taxon>
        <taxon>Fungi</taxon>
        <taxon>Fungi incertae sedis</taxon>
        <taxon>Mucoromycota</taxon>
        <taxon>Glomeromycotina</taxon>
        <taxon>Glomeromycetes</taxon>
        <taxon>Glomerales</taxon>
        <taxon>Glomeraceae</taxon>
        <taxon>Rhizophagus</taxon>
    </lineage>
</organism>
<evidence type="ECO:0000313" key="1">
    <source>
        <dbReference type="EMBL" id="EXX51270.1"/>
    </source>
</evidence>
<sequence length="79" mass="9072">MIKENKNQFEFTKIINIPFSLVDNVTTRLNNIEACRNDFGNISSEFTSSLRNEMIQRYAITQRLHHSSSSESSSSQLSD</sequence>
<reference evidence="1 2" key="1">
    <citation type="submission" date="2014-02" db="EMBL/GenBank/DDBJ databases">
        <title>Single nucleus genome sequencing reveals high similarity among nuclei of an endomycorrhizal fungus.</title>
        <authorList>
            <person name="Lin K."/>
            <person name="Geurts R."/>
            <person name="Zhang Z."/>
            <person name="Limpens E."/>
            <person name="Saunders D.G."/>
            <person name="Mu D."/>
            <person name="Pang E."/>
            <person name="Cao H."/>
            <person name="Cha H."/>
            <person name="Lin T."/>
            <person name="Zhou Q."/>
            <person name="Shang Y."/>
            <person name="Li Y."/>
            <person name="Ivanov S."/>
            <person name="Sharma T."/>
            <person name="Velzen R.V."/>
            <person name="Ruijter N.D."/>
            <person name="Aanen D.K."/>
            <person name="Win J."/>
            <person name="Kamoun S."/>
            <person name="Bisseling T."/>
            <person name="Huang S."/>
        </authorList>
    </citation>
    <scope>NUCLEOTIDE SEQUENCE [LARGE SCALE GENOMIC DNA]</scope>
    <source>
        <strain evidence="2">DAOM197198w</strain>
    </source>
</reference>
<proteinExistence type="predicted"/>
<dbReference type="Proteomes" id="UP000022910">
    <property type="component" value="Unassembled WGS sequence"/>
</dbReference>
<protein>
    <submittedName>
        <fullName evidence="1">Uncharacterized protein</fullName>
    </submittedName>
</protein>
<dbReference type="HOGENOM" id="CLU_2607299_0_0_1"/>
<gene>
    <name evidence="1" type="ORF">RirG_263200</name>
</gene>
<keyword evidence="2" id="KW-1185">Reference proteome</keyword>
<dbReference type="AlphaFoldDB" id="A0A015IBQ0"/>
<evidence type="ECO:0000313" key="2">
    <source>
        <dbReference type="Proteomes" id="UP000022910"/>
    </source>
</evidence>